<evidence type="ECO:0000313" key="1">
    <source>
        <dbReference type="EMBL" id="TGV02702.1"/>
    </source>
</evidence>
<keyword evidence="2" id="KW-1185">Reference proteome</keyword>
<comment type="caution">
    <text evidence="1">The sequence shown here is derived from an EMBL/GenBank/DDBJ whole genome shotgun (WGS) entry which is preliminary data.</text>
</comment>
<dbReference type="Proteomes" id="UP000307602">
    <property type="component" value="Unassembled WGS sequence"/>
</dbReference>
<dbReference type="EMBL" id="SRSO01000011">
    <property type="protein sequence ID" value="TGV02702.1"/>
    <property type="molecule type" value="Genomic_DNA"/>
</dbReference>
<dbReference type="RefSeq" id="WP_135876993.1">
    <property type="nucleotide sequence ID" value="NZ_SRSO01000011.1"/>
</dbReference>
<protein>
    <submittedName>
        <fullName evidence="1">Uncharacterized protein</fullName>
    </submittedName>
</protein>
<evidence type="ECO:0000313" key="2">
    <source>
        <dbReference type="Proteomes" id="UP000307602"/>
    </source>
</evidence>
<dbReference type="OrthoDB" id="963173at2"/>
<sequence>MTRAETRIKEVIPFFENKDTFLGYRKLMDCAIDTQNLDIYSDVIALTDWKEKYPNEEGKLIKRSLEILNRISKIPIDDNNTEKPLVTGSDIIKSYGTNRFKLGPISINVHKGDVYGLVGENWKAFLKGKNY</sequence>
<reference evidence="1 2" key="1">
    <citation type="submission" date="2019-04" db="EMBL/GenBank/DDBJ databases">
        <authorList>
            <person name="Liu A."/>
        </authorList>
    </citation>
    <scope>NUCLEOTIDE SEQUENCE [LARGE SCALE GENOMIC DNA]</scope>
    <source>
        <strain evidence="1 2">RZ03</strain>
    </source>
</reference>
<dbReference type="AlphaFoldDB" id="A0A4S1DYS1"/>
<name>A0A4S1DYS1_9FLAO</name>
<accession>A0A4S1DYS1</accession>
<proteinExistence type="predicted"/>
<gene>
    <name evidence="1" type="ORF">EM932_09725</name>
</gene>
<organism evidence="1 2">
    <name type="scientific">Flavivirga rizhaonensis</name>
    <dbReference type="NCBI Taxonomy" id="2559571"/>
    <lineage>
        <taxon>Bacteria</taxon>
        <taxon>Pseudomonadati</taxon>
        <taxon>Bacteroidota</taxon>
        <taxon>Flavobacteriia</taxon>
        <taxon>Flavobacteriales</taxon>
        <taxon>Flavobacteriaceae</taxon>
        <taxon>Flavivirga</taxon>
    </lineage>
</organism>